<dbReference type="GO" id="GO:0015677">
    <property type="term" value="P:copper ion import"/>
    <property type="evidence" value="ECO:0007669"/>
    <property type="project" value="TreeGrafter"/>
</dbReference>
<organism evidence="13">
    <name type="scientific">Grosmannia clavigera (strain kw1407 / UAMH 11150)</name>
    <name type="common">Blue stain fungus</name>
    <name type="synonym">Graphiocladiella clavigera</name>
    <dbReference type="NCBI Taxonomy" id="655863"/>
    <lineage>
        <taxon>Eukaryota</taxon>
        <taxon>Fungi</taxon>
        <taxon>Dikarya</taxon>
        <taxon>Ascomycota</taxon>
        <taxon>Pezizomycotina</taxon>
        <taxon>Sordariomycetes</taxon>
        <taxon>Sordariomycetidae</taxon>
        <taxon>Ophiostomatales</taxon>
        <taxon>Ophiostomataceae</taxon>
        <taxon>Leptographium</taxon>
    </lineage>
</organism>
<dbReference type="GO" id="GO:0006826">
    <property type="term" value="P:iron ion transport"/>
    <property type="evidence" value="ECO:0007669"/>
    <property type="project" value="TreeGrafter"/>
</dbReference>
<keyword evidence="7" id="KW-0560">Oxidoreductase</keyword>
<gene>
    <name evidence="12" type="ORF">CMQ_6850</name>
</gene>
<sequence length="688" mass="75358">MAILGSASAGFVREPRHIQDYGQANTTTVNYWGYASRVLPCTNDAGSCAYLDVVYNAHVAGMLYSGILWATILGVLFVWAVLHYSLGASSSVPSLPTSDAISAAADEPLVGQSRPRTGGLQKLQCALSAWSTQLLQREAPLSRIFGHATRLQVMVLAALVGYLAVWSFVGIVYDTWVTPVKQLAGVYNTRTSLGPWADRLGVLAFALTPLSILLSSRESVLSLLTGVPYQSFNFLHRWLGYLMCVQVALHTIGWTVIEARLYQPQPRVGADWIVQPYMVWGLVAVVLLALLALLSTPWAVRRTGYELFRKAHYVLAVVYIGACWGHWARLRCFLLPSLLFWAADRLARLFRTALLHYRPLPEGDGFGFRSVPARLRLFPDDPEAGDVVRLDLEHNQDEWHLGQHFYLCFADISIWQSHPFTPLNKPTVRGGRVVHSYLIRAKAGETRKLAALTAQKLALHPTTDATTPVIITGPYGEDNSRHILSPAAEKNNVLCIGGGTGIAYVLPVLLAIAERSMAMGSSCSDRIVELVWVMRYADNVEWARHELDLLQRATQSESCSLRLRIRLIHTRCRSAVEDASGSSDDEKAKERDKNACCSCPADSPPSLDVQVGGDANSSDAAARHPDIAAIVSDFVDSTTSGPTVVFASGPGGMISDLRTAVASCASGSKVWKGDARYDIRLVRDDRLE</sequence>
<keyword evidence="8" id="KW-0406">Ion transport</keyword>
<evidence type="ECO:0000256" key="8">
    <source>
        <dbReference type="ARBA" id="ARBA00023065"/>
    </source>
</evidence>
<dbReference type="InterPro" id="IPR013121">
    <property type="entry name" value="Fe_red_NAD-bd_6"/>
</dbReference>
<evidence type="ECO:0000256" key="4">
    <source>
        <dbReference type="ARBA" id="ARBA00022692"/>
    </source>
</evidence>
<dbReference type="SFLD" id="SFLDG01168">
    <property type="entry name" value="Ferric_reductase_subgroup_(FRE"/>
    <property type="match status" value="1"/>
</dbReference>
<reference evidence="12 13" key="1">
    <citation type="journal article" date="2011" name="Proc. Natl. Acad. Sci. U.S.A.">
        <title>Genome and transcriptome analyses of the mountain pine beetle-fungal symbiont Grosmannia clavigera, a lodgepole pine pathogen.</title>
        <authorList>
            <person name="DiGuistini S."/>
            <person name="Wang Y."/>
            <person name="Liao N.Y."/>
            <person name="Taylor G."/>
            <person name="Tanguay P."/>
            <person name="Feau N."/>
            <person name="Henrissat B."/>
            <person name="Chan S.K."/>
            <person name="Hesse-Orce U."/>
            <person name="Alamouti S.M."/>
            <person name="Tsui C.K.M."/>
            <person name="Docking R.T."/>
            <person name="Levasseur A."/>
            <person name="Haridas S."/>
            <person name="Robertson G."/>
            <person name="Birol I."/>
            <person name="Holt R.A."/>
            <person name="Marra M.A."/>
            <person name="Hamelin R.C."/>
            <person name="Hirst M."/>
            <person name="Jones S.J.M."/>
            <person name="Bohlmann J."/>
            <person name="Breuil C."/>
        </authorList>
    </citation>
    <scope>NUCLEOTIDE SEQUENCE [LARGE SCALE GENOMIC DNA]</scope>
    <source>
        <strain evidence="13">kw1407 / UAMH 11150</strain>
    </source>
</reference>
<keyword evidence="9 10" id="KW-0472">Membrane</keyword>
<comment type="similarity">
    <text evidence="2">Belongs to the ferric reductase (FRE) family.</text>
</comment>
<dbReference type="InterPro" id="IPR039261">
    <property type="entry name" value="FNR_nucleotide-bd"/>
</dbReference>
<keyword evidence="5" id="KW-0249">Electron transport</keyword>
<evidence type="ECO:0000256" key="3">
    <source>
        <dbReference type="ARBA" id="ARBA00022448"/>
    </source>
</evidence>
<accession>F0X6M7</accession>
<dbReference type="EMBL" id="GL629729">
    <property type="protein sequence ID" value="EFX06529.1"/>
    <property type="molecule type" value="Genomic_DNA"/>
</dbReference>
<dbReference type="Proteomes" id="UP000007796">
    <property type="component" value="Unassembled WGS sequence"/>
</dbReference>
<dbReference type="RefSeq" id="XP_014176011.1">
    <property type="nucleotide sequence ID" value="XM_014320536.1"/>
</dbReference>
<name>F0X6M7_GROCL</name>
<evidence type="ECO:0000256" key="10">
    <source>
        <dbReference type="SAM" id="Phobius"/>
    </source>
</evidence>
<feature type="domain" description="FAD-binding FR-type" evidence="11">
    <location>
        <begin position="370"/>
        <end position="481"/>
    </location>
</feature>
<dbReference type="Pfam" id="PF01794">
    <property type="entry name" value="Ferric_reduct"/>
    <property type="match status" value="1"/>
</dbReference>
<dbReference type="InterPro" id="IPR051410">
    <property type="entry name" value="Ferric/Cupric_Reductase"/>
</dbReference>
<dbReference type="PANTHER" id="PTHR32361:SF3">
    <property type="entry name" value="REDUCTASE, PUTATIVE (AFU_ORTHOLOGUE AFUA_6G13750)-RELATED"/>
    <property type="match status" value="1"/>
</dbReference>
<dbReference type="Pfam" id="PF08030">
    <property type="entry name" value="NAD_binding_6"/>
    <property type="match status" value="1"/>
</dbReference>
<keyword evidence="3" id="KW-0813">Transport</keyword>
<comment type="subcellular location">
    <subcellularLocation>
        <location evidence="1">Membrane</location>
        <topology evidence="1">Multi-pass membrane protein</topology>
    </subcellularLocation>
</comment>
<evidence type="ECO:0000256" key="2">
    <source>
        <dbReference type="ARBA" id="ARBA00006278"/>
    </source>
</evidence>
<feature type="transmembrane region" description="Helical" evidence="10">
    <location>
        <begin position="62"/>
        <end position="82"/>
    </location>
</feature>
<feature type="transmembrane region" description="Helical" evidence="10">
    <location>
        <begin position="311"/>
        <end position="328"/>
    </location>
</feature>
<dbReference type="SFLD" id="SFLDS00052">
    <property type="entry name" value="Ferric_Reductase_Domain"/>
    <property type="match status" value="1"/>
</dbReference>
<dbReference type="GO" id="GO:0000293">
    <property type="term" value="F:ferric-chelate reductase activity"/>
    <property type="evidence" value="ECO:0007669"/>
    <property type="project" value="UniProtKB-ARBA"/>
</dbReference>
<dbReference type="SUPFAM" id="SSF52343">
    <property type="entry name" value="Ferredoxin reductase-like, C-terminal NADP-linked domain"/>
    <property type="match status" value="1"/>
</dbReference>
<evidence type="ECO:0000256" key="5">
    <source>
        <dbReference type="ARBA" id="ARBA00022982"/>
    </source>
</evidence>
<dbReference type="InterPro" id="IPR013130">
    <property type="entry name" value="Fe3_Rdtase_TM_dom"/>
</dbReference>
<dbReference type="InParanoid" id="F0X6M7"/>
<dbReference type="GO" id="GO:0005886">
    <property type="term" value="C:plasma membrane"/>
    <property type="evidence" value="ECO:0007669"/>
    <property type="project" value="TreeGrafter"/>
</dbReference>
<feature type="transmembrane region" description="Helical" evidence="10">
    <location>
        <begin position="277"/>
        <end position="299"/>
    </location>
</feature>
<dbReference type="GO" id="GO:0006879">
    <property type="term" value="P:intracellular iron ion homeostasis"/>
    <property type="evidence" value="ECO:0007669"/>
    <property type="project" value="TreeGrafter"/>
</dbReference>
<evidence type="ECO:0000259" key="11">
    <source>
        <dbReference type="PROSITE" id="PS51384"/>
    </source>
</evidence>
<keyword evidence="4 10" id="KW-0812">Transmembrane</keyword>
<dbReference type="GeneID" id="25980329"/>
<dbReference type="PROSITE" id="PS51384">
    <property type="entry name" value="FAD_FR"/>
    <property type="match status" value="1"/>
</dbReference>
<dbReference type="InterPro" id="IPR017927">
    <property type="entry name" value="FAD-bd_FR_type"/>
</dbReference>
<feature type="transmembrane region" description="Helical" evidence="10">
    <location>
        <begin position="238"/>
        <end position="257"/>
    </location>
</feature>
<dbReference type="Pfam" id="PF08022">
    <property type="entry name" value="FAD_binding_8"/>
    <property type="match status" value="1"/>
</dbReference>
<evidence type="ECO:0000313" key="13">
    <source>
        <dbReference type="Proteomes" id="UP000007796"/>
    </source>
</evidence>
<dbReference type="PANTHER" id="PTHR32361">
    <property type="entry name" value="FERRIC/CUPRIC REDUCTASE TRANSMEMBRANE COMPONENT"/>
    <property type="match status" value="1"/>
</dbReference>
<evidence type="ECO:0000256" key="1">
    <source>
        <dbReference type="ARBA" id="ARBA00004141"/>
    </source>
</evidence>
<dbReference type="CDD" id="cd06186">
    <property type="entry name" value="NOX_Duox_like_FAD_NADP"/>
    <property type="match status" value="1"/>
</dbReference>
<keyword evidence="13" id="KW-1185">Reference proteome</keyword>
<evidence type="ECO:0000256" key="7">
    <source>
        <dbReference type="ARBA" id="ARBA00023002"/>
    </source>
</evidence>
<dbReference type="AlphaFoldDB" id="F0X6M7"/>
<proteinExistence type="inferred from homology"/>
<dbReference type="Gene3D" id="3.40.50.80">
    <property type="entry name" value="Nucleotide-binding domain of ferredoxin-NADP reductase (FNR) module"/>
    <property type="match status" value="1"/>
</dbReference>
<keyword evidence="6 10" id="KW-1133">Transmembrane helix</keyword>
<dbReference type="OrthoDB" id="167398at2759"/>
<dbReference type="HOGENOM" id="CLU_016134_0_0_1"/>
<dbReference type="STRING" id="655863.F0X6M7"/>
<dbReference type="eggNOG" id="KOG0039">
    <property type="taxonomic scope" value="Eukaryota"/>
</dbReference>
<evidence type="ECO:0000256" key="6">
    <source>
        <dbReference type="ARBA" id="ARBA00022989"/>
    </source>
</evidence>
<evidence type="ECO:0000313" key="12">
    <source>
        <dbReference type="EMBL" id="EFX06529.1"/>
    </source>
</evidence>
<dbReference type="InterPro" id="IPR013112">
    <property type="entry name" value="FAD-bd_8"/>
</dbReference>
<protein>
    <submittedName>
        <fullName evidence="12">Ferric-chelate reductase</fullName>
    </submittedName>
</protein>
<feature type="transmembrane region" description="Helical" evidence="10">
    <location>
        <begin position="153"/>
        <end position="173"/>
    </location>
</feature>
<evidence type="ECO:0000256" key="9">
    <source>
        <dbReference type="ARBA" id="ARBA00023136"/>
    </source>
</evidence>